<keyword evidence="10" id="KW-0963">Cytoplasm</keyword>
<protein>
    <recommendedName>
        <fullName evidence="3 10">Heme chaperone HemW</fullName>
    </recommendedName>
</protein>
<dbReference type="InterPro" id="IPR004559">
    <property type="entry name" value="HemW-like"/>
</dbReference>
<gene>
    <name evidence="12" type="ORF">ABID23_000084</name>
</gene>
<dbReference type="GO" id="GO:0051989">
    <property type="term" value="F:coproporphyrinogen dehydrogenase activity"/>
    <property type="evidence" value="ECO:0007669"/>
    <property type="project" value="UniProtKB-EC"/>
</dbReference>
<dbReference type="InterPro" id="IPR006638">
    <property type="entry name" value="Elp3/MiaA/NifB-like_rSAM"/>
</dbReference>
<evidence type="ECO:0000313" key="13">
    <source>
        <dbReference type="Proteomes" id="UP001549086"/>
    </source>
</evidence>
<dbReference type="InterPro" id="IPR034505">
    <property type="entry name" value="Coproporphyrinogen-III_oxidase"/>
</dbReference>
<comment type="similarity">
    <text evidence="2">Belongs to the anaerobic coproporphyrinogen-III oxidase family. HemW subfamily.</text>
</comment>
<dbReference type="PROSITE" id="PS51918">
    <property type="entry name" value="RADICAL_SAM"/>
    <property type="match status" value="1"/>
</dbReference>
<comment type="function">
    <text evidence="10">Probably acts as a heme chaperone, transferring heme to an unknown acceptor. Binds one molecule of heme per monomer, possibly covalently. Binds 1 [4Fe-4S] cluster. The cluster is coordinated with 3 cysteines and an exchangeable S-adenosyl-L-methionine.</text>
</comment>
<dbReference type="EMBL" id="JBEPLI010000001">
    <property type="protein sequence ID" value="MET3589014.1"/>
    <property type="molecule type" value="Genomic_DNA"/>
</dbReference>
<dbReference type="Proteomes" id="UP001549086">
    <property type="component" value="Unassembled WGS sequence"/>
</dbReference>
<evidence type="ECO:0000256" key="4">
    <source>
        <dbReference type="ARBA" id="ARBA00022617"/>
    </source>
</evidence>
<comment type="subcellular location">
    <subcellularLocation>
        <location evidence="10">Cytoplasm</location>
    </subcellularLocation>
</comment>
<dbReference type="PANTHER" id="PTHR13932">
    <property type="entry name" value="COPROPORPHYRINIGEN III OXIDASE"/>
    <property type="match status" value="1"/>
</dbReference>
<dbReference type="SFLD" id="SFLDG01065">
    <property type="entry name" value="anaerobic_coproporphyrinogen-I"/>
    <property type="match status" value="1"/>
</dbReference>
<sequence length="399" mass="45171">MNTSFGIYIHWPFCAAKCPYCDFNSHVRIHGVDQPRFVTAFKREIETQYHKIGPRHVTSIFIGGGTPSLMEPQTVDALLQALAKKWTLDDKVEITMEANPSSVEAERFRGYRAAGVNRLSLGVQALNDKDLRQLGRLHDVNQAIHAIALAREIFPRLSFDLIYARPAQTLEQWKGELLQAIDLAADHLSLYQLTIEEGTAFKRLHAAGRLILPASELAADLYHLTQEITTLRGLPAYEISNHAIPGAESAHNLLYWRYHEYAGFGPGAHGRFIEHSSNQASLSSKEFYSQTEHSERYVTINEKYPEHWLELVETTGHGCIETEQLTEEQQANEMLLMSLRLCEGLDLVRYEALNHKSLPMEKLIDLQQQGLVETVGNQRLKATNKGRILLDHIINQLAN</sequence>
<dbReference type="InterPro" id="IPR007197">
    <property type="entry name" value="rSAM"/>
</dbReference>
<dbReference type="SFLD" id="SFLDF00288">
    <property type="entry name" value="HemN-like__clustered_with_nucl"/>
    <property type="match status" value="1"/>
</dbReference>
<keyword evidence="5 10" id="KW-0949">S-adenosyl-L-methionine</keyword>
<dbReference type="CDD" id="cd01335">
    <property type="entry name" value="Radical_SAM"/>
    <property type="match status" value="1"/>
</dbReference>
<accession>A0ABV2HEX0</accession>
<dbReference type="PANTHER" id="PTHR13932:SF5">
    <property type="entry name" value="RADICAL S-ADENOSYL METHIONINE DOMAIN-CONTAINING PROTEIN 1, MITOCHONDRIAL"/>
    <property type="match status" value="1"/>
</dbReference>
<reference evidence="12 13" key="1">
    <citation type="submission" date="2024-06" db="EMBL/GenBank/DDBJ databases">
        <title>Genomic Encyclopedia of Type Strains, Phase IV (KMG-IV): sequencing the most valuable type-strain genomes for metagenomic binning, comparative biology and taxonomic classification.</title>
        <authorList>
            <person name="Goeker M."/>
        </authorList>
    </citation>
    <scope>NUCLEOTIDE SEQUENCE [LARGE SCALE GENOMIC DNA]</scope>
    <source>
        <strain evidence="12 13">DSM 23649</strain>
    </source>
</reference>
<feature type="domain" description="Radical SAM core" evidence="11">
    <location>
        <begin position="1"/>
        <end position="232"/>
    </location>
</feature>
<keyword evidence="4 10" id="KW-0349">Heme</keyword>
<dbReference type="InterPro" id="IPR058240">
    <property type="entry name" value="rSAM_sf"/>
</dbReference>
<evidence type="ECO:0000256" key="9">
    <source>
        <dbReference type="ARBA" id="ARBA00023186"/>
    </source>
</evidence>
<keyword evidence="8 10" id="KW-0411">Iron-sulfur</keyword>
<dbReference type="Pfam" id="PF04055">
    <property type="entry name" value="Radical_SAM"/>
    <property type="match status" value="1"/>
</dbReference>
<keyword evidence="6 10" id="KW-0479">Metal-binding</keyword>
<dbReference type="SMART" id="SM00729">
    <property type="entry name" value="Elp3"/>
    <property type="match status" value="1"/>
</dbReference>
<keyword evidence="12" id="KW-0560">Oxidoreductase</keyword>
<dbReference type="SFLD" id="SFLDF00562">
    <property type="entry name" value="HemN-like__clustered_with_heat"/>
    <property type="match status" value="1"/>
</dbReference>
<dbReference type="Pfam" id="PF06969">
    <property type="entry name" value="HemN_C"/>
    <property type="match status" value="1"/>
</dbReference>
<evidence type="ECO:0000256" key="5">
    <source>
        <dbReference type="ARBA" id="ARBA00022691"/>
    </source>
</evidence>
<evidence type="ECO:0000259" key="11">
    <source>
        <dbReference type="PROSITE" id="PS51918"/>
    </source>
</evidence>
<dbReference type="InterPro" id="IPR010723">
    <property type="entry name" value="HemN_C"/>
</dbReference>
<evidence type="ECO:0000256" key="2">
    <source>
        <dbReference type="ARBA" id="ARBA00006100"/>
    </source>
</evidence>
<dbReference type="Gene3D" id="3.20.20.70">
    <property type="entry name" value="Aldolase class I"/>
    <property type="match status" value="1"/>
</dbReference>
<keyword evidence="7 10" id="KW-0408">Iron</keyword>
<dbReference type="NCBIfam" id="TIGR00539">
    <property type="entry name" value="hemN_rel"/>
    <property type="match status" value="1"/>
</dbReference>
<evidence type="ECO:0000256" key="1">
    <source>
        <dbReference type="ARBA" id="ARBA00001966"/>
    </source>
</evidence>
<evidence type="ECO:0000256" key="6">
    <source>
        <dbReference type="ARBA" id="ARBA00022723"/>
    </source>
</evidence>
<keyword evidence="9 10" id="KW-0143">Chaperone</keyword>
<comment type="cofactor">
    <cofactor evidence="1">
        <name>[4Fe-4S] cluster</name>
        <dbReference type="ChEBI" id="CHEBI:49883"/>
    </cofactor>
</comment>
<dbReference type="InterPro" id="IPR013785">
    <property type="entry name" value="Aldolase_TIM"/>
</dbReference>
<evidence type="ECO:0000256" key="3">
    <source>
        <dbReference type="ARBA" id="ARBA00017228"/>
    </source>
</evidence>
<evidence type="ECO:0000256" key="10">
    <source>
        <dbReference type="RuleBase" id="RU364116"/>
    </source>
</evidence>
<evidence type="ECO:0000256" key="8">
    <source>
        <dbReference type="ARBA" id="ARBA00023014"/>
    </source>
</evidence>
<keyword evidence="10" id="KW-0004">4Fe-4S</keyword>
<dbReference type="SUPFAM" id="SSF102114">
    <property type="entry name" value="Radical SAM enzymes"/>
    <property type="match status" value="1"/>
</dbReference>
<name>A0ABV2HEX0_9HYPH</name>
<dbReference type="RefSeq" id="WP_354188226.1">
    <property type="nucleotide sequence ID" value="NZ_JBEPLI010000001.1"/>
</dbReference>
<dbReference type="SFLD" id="SFLDS00029">
    <property type="entry name" value="Radical_SAM"/>
    <property type="match status" value="1"/>
</dbReference>
<comment type="caution">
    <text evidence="12">The sequence shown here is derived from an EMBL/GenBank/DDBJ whole genome shotgun (WGS) entry which is preliminary data.</text>
</comment>
<keyword evidence="13" id="KW-1185">Reference proteome</keyword>
<evidence type="ECO:0000256" key="7">
    <source>
        <dbReference type="ARBA" id="ARBA00023004"/>
    </source>
</evidence>
<evidence type="ECO:0000313" key="12">
    <source>
        <dbReference type="EMBL" id="MET3589014.1"/>
    </source>
</evidence>
<organism evidence="12 13">
    <name type="scientific">Bartonella silvatica</name>
    <dbReference type="NCBI Taxonomy" id="357760"/>
    <lineage>
        <taxon>Bacteria</taxon>
        <taxon>Pseudomonadati</taxon>
        <taxon>Pseudomonadota</taxon>
        <taxon>Alphaproteobacteria</taxon>
        <taxon>Hyphomicrobiales</taxon>
        <taxon>Bartonellaceae</taxon>
        <taxon>Bartonella</taxon>
    </lineage>
</organism>
<proteinExistence type="inferred from homology"/>